<dbReference type="PANTHER" id="PTHR35400:SF3">
    <property type="entry name" value="SLL1072 PROTEIN"/>
    <property type="match status" value="1"/>
</dbReference>
<dbReference type="Gene3D" id="3.90.1570.10">
    <property type="entry name" value="tt1808, chain A"/>
    <property type="match status" value="1"/>
</dbReference>
<dbReference type="Proteomes" id="UP000587527">
    <property type="component" value="Unassembled WGS sequence"/>
</dbReference>
<dbReference type="EMBL" id="JACHMN010000002">
    <property type="protein sequence ID" value="MBB5869519.1"/>
    <property type="molecule type" value="Genomic_DNA"/>
</dbReference>
<protein>
    <submittedName>
        <fullName evidence="2">Uma2 family endonuclease</fullName>
    </submittedName>
</protein>
<dbReference type="InterPro" id="IPR012296">
    <property type="entry name" value="Nuclease_put_TT1808"/>
</dbReference>
<dbReference type="RefSeq" id="WP_184836178.1">
    <property type="nucleotide sequence ID" value="NZ_JACHMN010000002.1"/>
</dbReference>
<proteinExistence type="predicted"/>
<evidence type="ECO:0000313" key="3">
    <source>
        <dbReference type="Proteomes" id="UP000587527"/>
    </source>
</evidence>
<keyword evidence="2" id="KW-0378">Hydrolase</keyword>
<dbReference type="Pfam" id="PF05685">
    <property type="entry name" value="Uma2"/>
    <property type="match status" value="1"/>
</dbReference>
<dbReference type="InterPro" id="IPR011335">
    <property type="entry name" value="Restrct_endonuc-II-like"/>
</dbReference>
<keyword evidence="2" id="KW-0540">Nuclease</keyword>
<dbReference type="GO" id="GO:0004519">
    <property type="term" value="F:endonuclease activity"/>
    <property type="evidence" value="ECO:0007669"/>
    <property type="project" value="UniProtKB-KW"/>
</dbReference>
<reference evidence="2 3" key="1">
    <citation type="submission" date="2020-08" db="EMBL/GenBank/DDBJ databases">
        <title>Sequencing the genomes of 1000 actinobacteria strains.</title>
        <authorList>
            <person name="Klenk H.-P."/>
        </authorList>
    </citation>
    <scope>NUCLEOTIDE SEQUENCE [LARGE SCALE GENOMIC DNA]</scope>
    <source>
        <strain evidence="2 3">DSM 45362</strain>
    </source>
</reference>
<evidence type="ECO:0000313" key="2">
    <source>
        <dbReference type="EMBL" id="MBB5869519.1"/>
    </source>
</evidence>
<gene>
    <name evidence="2" type="ORF">F4553_002898</name>
</gene>
<dbReference type="CDD" id="cd06260">
    <property type="entry name" value="DUF820-like"/>
    <property type="match status" value="1"/>
</dbReference>
<accession>A0A841BQQ4</accession>
<sequence length="194" mass="21312">MTAVVETAMDLEDPQESETAVWTEERYFALGHTLNRVELFDGSLIVSPAPTVRHQQVSNLLANLIQEAVTEGIEVAQAINIRLRHGRIAIPDVVVYVGDHDDDLVIGSGDVLLVAEVVSRSNASNDQTIKVRSYAQAGIHWYLIVEPLSDGFAMTLHELSDDHYAVTTRAGIGESLTIGEPINTTVDPKRLTRR</sequence>
<dbReference type="AlphaFoldDB" id="A0A841BQQ4"/>
<dbReference type="PANTHER" id="PTHR35400">
    <property type="entry name" value="SLR1083 PROTEIN"/>
    <property type="match status" value="1"/>
</dbReference>
<keyword evidence="3" id="KW-1185">Reference proteome</keyword>
<keyword evidence="2" id="KW-0255">Endonuclease</keyword>
<evidence type="ECO:0000259" key="1">
    <source>
        <dbReference type="Pfam" id="PF05685"/>
    </source>
</evidence>
<dbReference type="InterPro" id="IPR008538">
    <property type="entry name" value="Uma2"/>
</dbReference>
<dbReference type="SUPFAM" id="SSF52980">
    <property type="entry name" value="Restriction endonuclease-like"/>
    <property type="match status" value="1"/>
</dbReference>
<name>A0A841BQQ4_9ACTN</name>
<comment type="caution">
    <text evidence="2">The sequence shown here is derived from an EMBL/GenBank/DDBJ whole genome shotgun (WGS) entry which is preliminary data.</text>
</comment>
<organism evidence="2 3">
    <name type="scientific">Allocatelliglobosispora scoriae</name>
    <dbReference type="NCBI Taxonomy" id="643052"/>
    <lineage>
        <taxon>Bacteria</taxon>
        <taxon>Bacillati</taxon>
        <taxon>Actinomycetota</taxon>
        <taxon>Actinomycetes</taxon>
        <taxon>Micromonosporales</taxon>
        <taxon>Micromonosporaceae</taxon>
        <taxon>Allocatelliglobosispora</taxon>
    </lineage>
</organism>
<feature type="domain" description="Putative restriction endonuclease" evidence="1">
    <location>
        <begin position="25"/>
        <end position="167"/>
    </location>
</feature>